<keyword evidence="9" id="KW-1185">Reference proteome</keyword>
<dbReference type="CDD" id="cd00118">
    <property type="entry name" value="LysM"/>
    <property type="match status" value="1"/>
</dbReference>
<dbReference type="PANTHER" id="PTHR23354">
    <property type="entry name" value="NUCLEOLAR PROTEIN 7/ESTROGEN RECEPTOR COACTIVATOR-RELATED"/>
    <property type="match status" value="1"/>
</dbReference>
<feature type="region of interest" description="Disordered" evidence="5">
    <location>
        <begin position="817"/>
        <end position="844"/>
    </location>
</feature>
<dbReference type="Proteomes" id="UP001627154">
    <property type="component" value="Unassembled WGS sequence"/>
</dbReference>
<feature type="compositionally biased region" description="Basic and acidic residues" evidence="5">
    <location>
        <begin position="702"/>
        <end position="712"/>
    </location>
</feature>
<sequence length="1322" mass="145615">MYITEAEQNMHEQQQQQQQQQQQLQGNGVSPPHEHQPALPRHSSPKYASTNSIPALIENLSPVASSAAESKKSGSRVRHNSGVLSGLKARRDSFLEKARRSSIFSDSSSQDDDSGICANKENTTINTSSGIISSANSSIIISSSISVSTKSSDNNNKSRRSSDGQQQERRGSVFYVSHDSLLLTEESDDKILDETPPLAALKKGRRKSWHPILAVGKSDRKRRKEAVLSESLPDNVTSGREKRPSWWNIFIPDSVGRSRRMSQDVTHTKSTENLSNLGFFRSKSRSVDHGFAAPFDLDSLRNKVEGRFESIDKLSRDSDNESKDGSSSQEKKSGGRRSQPINTIAYTVGDRDTLTSVAARFDTTPSELSKINRLGAPFIYPGQRLWVPAKGEGATADAHSESTSSEATQDQESQDDQPSEEKELLDNLRPVSPKPLERVKTPSSSAMEHGHHYKERFLKITVRHITDGQGVVGGVLLVTPNAVMFDPNVSDPLVIEHGPESYGVIAPMEFIVNAAIYYDIAHMRVGHTEVGPPEKKPEIYYMKKPVPPTPAPSLDQQLQSKSNSSPGKDESFPELTVDDGESVCSCAPVDKDGGLSSSKELVEPADQSADESTTKDKDDEEKKDEASSEAAKDEIGGGQSSRTLEERRRSMLDHHWAVPSKDRCSFSVDDEQQDSLNSEKADSSKSNVIIPEDEESSLVKQSCHDSGIDIRDPNIAPLPVVQPIVAKKVYSDADIVLSSDWVPPVTIVPTNTTNTLEPDTEANGRKKTGSVSFSLDSSNDEHAKDDEHKDDDKQETRKNKMLKRLSYPLSWMEGLTGESKDEEGAKPPSSSDKIPSVPSSADSHHSSVFSKVFSSSPINLVSDFSSGLFAKTPSEESGGRAGGTPPLTASSLSQDSSNPVFSPGFIGRSSVGTFIRQQPLNSSGSSSVDSAKGNKPVAAAPRLDYRSMVSVEDMPELFVSFDKLIPRPARSCEDPPLYLRLRTGRPKDKKIPWSTPIMSYGKKKIRPEYWFSIPRNRVDDLYRFLNHWVPWLYGELDEEYWAGQGYILSNTDTDLSPELQQRDIAGGESGDSAADEAKDSESKTAEIAAELTRESWELIKAPYVKLYTILKTSSTSADSELQIQDPEVLSMSEELRRALYANSAISLDAELAVPDLVGTTEILSDEHREQLCRHLPARAEGYLWTLVFSTSQHGFSLNSMYRKMQKIESPILLVIEDTQGNVFGALTSCSLRVSDHFYGTGESLLFRFSPRFQVFNWTGDNVYFIKGNNESLAIGSGDGKFGLWLDGDLYQGRTQSCSTYGNEPLAPSEDFVVKTLECWAFI</sequence>
<evidence type="ECO:0000313" key="8">
    <source>
        <dbReference type="EMBL" id="KAL3403269.1"/>
    </source>
</evidence>
<dbReference type="PROSITE" id="PS51886">
    <property type="entry name" value="TLDC"/>
    <property type="match status" value="1"/>
</dbReference>
<reference evidence="8 9" key="1">
    <citation type="journal article" date="2024" name="bioRxiv">
        <title>A reference genome for Trichogramma kaykai: A tiny desert-dwelling parasitoid wasp with competing sex-ratio distorters.</title>
        <authorList>
            <person name="Culotta J."/>
            <person name="Lindsey A.R."/>
        </authorList>
    </citation>
    <scope>NUCLEOTIDE SEQUENCE [LARGE SCALE GENOMIC DNA]</scope>
    <source>
        <strain evidence="8 9">KSX58</strain>
    </source>
</reference>
<feature type="region of interest" description="Disordered" evidence="5">
    <location>
        <begin position="1063"/>
        <end position="1083"/>
    </location>
</feature>
<dbReference type="InterPro" id="IPR018392">
    <property type="entry name" value="LysM"/>
</dbReference>
<accession>A0ABD2XDH9</accession>
<feature type="compositionally biased region" description="Basic and acidic residues" evidence="5">
    <location>
        <begin position="311"/>
        <end position="333"/>
    </location>
</feature>
<proteinExistence type="inferred from homology"/>
<evidence type="ECO:0000259" key="7">
    <source>
        <dbReference type="PROSITE" id="PS51886"/>
    </source>
</evidence>
<dbReference type="Pfam" id="PF07534">
    <property type="entry name" value="TLD"/>
    <property type="match status" value="1"/>
</dbReference>
<dbReference type="SUPFAM" id="SSF54106">
    <property type="entry name" value="LysM domain"/>
    <property type="match status" value="1"/>
</dbReference>
<evidence type="ECO:0000256" key="5">
    <source>
        <dbReference type="SAM" id="MobiDB-lite"/>
    </source>
</evidence>
<organism evidence="8 9">
    <name type="scientific">Trichogramma kaykai</name>
    <dbReference type="NCBI Taxonomy" id="54128"/>
    <lineage>
        <taxon>Eukaryota</taxon>
        <taxon>Metazoa</taxon>
        <taxon>Ecdysozoa</taxon>
        <taxon>Arthropoda</taxon>
        <taxon>Hexapoda</taxon>
        <taxon>Insecta</taxon>
        <taxon>Pterygota</taxon>
        <taxon>Neoptera</taxon>
        <taxon>Endopterygota</taxon>
        <taxon>Hymenoptera</taxon>
        <taxon>Apocrita</taxon>
        <taxon>Proctotrupomorpha</taxon>
        <taxon>Chalcidoidea</taxon>
        <taxon>Trichogrammatidae</taxon>
        <taxon>Trichogramma</taxon>
    </lineage>
</organism>
<evidence type="ECO:0000313" key="9">
    <source>
        <dbReference type="Proteomes" id="UP001627154"/>
    </source>
</evidence>
<dbReference type="PROSITE" id="PS51782">
    <property type="entry name" value="LYSM"/>
    <property type="match status" value="1"/>
</dbReference>
<evidence type="ECO:0000256" key="1">
    <source>
        <dbReference type="ARBA" id="ARBA00004173"/>
    </source>
</evidence>
<feature type="region of interest" description="Disordered" evidence="5">
    <location>
        <begin position="529"/>
        <end position="714"/>
    </location>
</feature>
<feature type="domain" description="TLDc" evidence="7">
    <location>
        <begin position="1161"/>
        <end position="1322"/>
    </location>
</feature>
<dbReference type="PANTHER" id="PTHR23354:SF62">
    <property type="entry name" value="MUSTARD, ISOFORM V"/>
    <property type="match status" value="1"/>
</dbReference>
<feature type="region of interest" description="Disordered" evidence="5">
    <location>
        <begin position="391"/>
        <end position="448"/>
    </location>
</feature>
<evidence type="ECO:0000256" key="4">
    <source>
        <dbReference type="ARBA" id="ARBA00040604"/>
    </source>
</evidence>
<evidence type="ECO:0000256" key="2">
    <source>
        <dbReference type="ARBA" id="ARBA00009540"/>
    </source>
</evidence>
<gene>
    <name evidence="8" type="ORF">TKK_003874</name>
</gene>
<feature type="compositionally biased region" description="Polar residues" evidence="5">
    <location>
        <begin position="887"/>
        <end position="899"/>
    </location>
</feature>
<feature type="region of interest" description="Disordered" evidence="5">
    <location>
        <begin position="1"/>
        <end position="84"/>
    </location>
</feature>
<feature type="compositionally biased region" description="Low complexity" evidence="5">
    <location>
        <begin position="146"/>
        <end position="155"/>
    </location>
</feature>
<dbReference type="SMART" id="SM00584">
    <property type="entry name" value="TLDc"/>
    <property type="match status" value="1"/>
</dbReference>
<feature type="domain" description="LysM" evidence="6">
    <location>
        <begin position="344"/>
        <end position="387"/>
    </location>
</feature>
<dbReference type="InterPro" id="IPR036779">
    <property type="entry name" value="LysM_dom_sf"/>
</dbReference>
<feature type="compositionally biased region" description="Low complexity" evidence="5">
    <location>
        <begin position="746"/>
        <end position="755"/>
    </location>
</feature>
<feature type="compositionally biased region" description="Basic and acidic residues" evidence="5">
    <location>
        <begin position="623"/>
        <end position="635"/>
    </location>
</feature>
<feature type="compositionally biased region" description="Basic and acidic residues" evidence="5">
    <location>
        <begin position="779"/>
        <end position="798"/>
    </location>
</feature>
<dbReference type="InterPro" id="IPR006571">
    <property type="entry name" value="TLDc_dom"/>
</dbReference>
<dbReference type="SMART" id="SM00257">
    <property type="entry name" value="LysM"/>
    <property type="match status" value="1"/>
</dbReference>
<keyword evidence="3" id="KW-0496">Mitochondrion</keyword>
<feature type="region of interest" description="Disordered" evidence="5">
    <location>
        <begin position="146"/>
        <end position="171"/>
    </location>
</feature>
<dbReference type="Pfam" id="PF01476">
    <property type="entry name" value="LysM"/>
    <property type="match status" value="1"/>
</dbReference>
<comment type="similarity">
    <text evidence="2">Belongs to the OXR1 family.</text>
</comment>
<comment type="subcellular location">
    <subcellularLocation>
        <location evidence="1">Mitochondrion</location>
    </subcellularLocation>
</comment>
<feature type="compositionally biased region" description="Basic and acidic residues" evidence="5">
    <location>
        <begin position="160"/>
        <end position="171"/>
    </location>
</feature>
<feature type="compositionally biased region" description="Low complexity" evidence="5">
    <location>
        <begin position="827"/>
        <end position="844"/>
    </location>
</feature>
<dbReference type="GO" id="GO:0005739">
    <property type="term" value="C:mitochondrion"/>
    <property type="evidence" value="ECO:0007669"/>
    <property type="project" value="UniProtKB-SubCell"/>
</dbReference>
<feature type="region of interest" description="Disordered" evidence="5">
    <location>
        <begin position="311"/>
        <end position="344"/>
    </location>
</feature>
<protein>
    <recommendedName>
        <fullName evidence="4">Oxidation resistance protein 1</fullName>
    </recommendedName>
</protein>
<feature type="compositionally biased region" description="Basic and acidic residues" evidence="5">
    <location>
        <begin position="643"/>
        <end position="664"/>
    </location>
</feature>
<evidence type="ECO:0000259" key="6">
    <source>
        <dbReference type="PROSITE" id="PS51782"/>
    </source>
</evidence>
<feature type="compositionally biased region" description="Polar residues" evidence="5">
    <location>
        <begin position="554"/>
        <end position="566"/>
    </location>
</feature>
<comment type="caution">
    <text evidence="8">The sequence shown here is derived from an EMBL/GenBank/DDBJ whole genome shotgun (WGS) entry which is preliminary data.</text>
</comment>
<feature type="region of interest" description="Disordered" evidence="5">
    <location>
        <begin position="872"/>
        <end position="899"/>
    </location>
</feature>
<dbReference type="EMBL" id="JBJJXI010000031">
    <property type="protein sequence ID" value="KAL3403269.1"/>
    <property type="molecule type" value="Genomic_DNA"/>
</dbReference>
<feature type="compositionally biased region" description="Low complexity" evidence="5">
    <location>
        <begin position="13"/>
        <end position="25"/>
    </location>
</feature>
<name>A0ABD2XDH9_9HYME</name>
<feature type="region of interest" description="Disordered" evidence="5">
    <location>
        <begin position="746"/>
        <end position="801"/>
    </location>
</feature>
<evidence type="ECO:0000256" key="3">
    <source>
        <dbReference type="ARBA" id="ARBA00023128"/>
    </source>
</evidence>
<dbReference type="Gene3D" id="3.10.350.10">
    <property type="entry name" value="LysM domain"/>
    <property type="match status" value="1"/>
</dbReference>